<dbReference type="PANTHER" id="PTHR31889:SF2">
    <property type="entry name" value="FUCOSYLTRANSFERASE 3"/>
    <property type="match status" value="1"/>
</dbReference>
<dbReference type="EMBL" id="JAIWQS010000009">
    <property type="protein sequence ID" value="KAJ8756209.1"/>
    <property type="molecule type" value="Genomic_DNA"/>
</dbReference>
<sequence length="534" mass="61048">MARFSAPLIVCSVAFPLVFVLTIVYQNQMFYLFGGFSKVTILKGQDQNSTDSYSFEATDMPEDMLLGEISTSGKDAGSCLSRYQSVLYRKSSSHKLSPYLHSKLRDYEKLHKQCGPYTETYNRTVKGLESGNVSVPTGCKYVVWIALEGLGNRILSIASAFLYALLTNRVLLVEFETDMADLFCDPFPNTTWLLPADFPLKNQFKLFDHRFPHSYGNMLKFNNINAIMNLSPFSMYLYLPHNSDDSDKLFYCEEHQAVLGKIPWLIIKSDQYFTPSLFLIPSLEQELNKMFPDKEMVFHNLAPYLFLPSNKAWGLITRFYQSYLAKANKRIGLQIRVFNPKNSPFQMVMDQLLACVLKEKLLPQVDTQNLTIPASKNLTRKAILVVSLYSEYYEYIKNMYWTAPSMTGEVIGVYQPSHEGYQHFGDDMHNMKAWVEMNLLSLCDDLVTSTWSTFGYVAQGLGGLRPWILYMPEKRMTPNPACRRVNSIEPCYHIPPNYECRSGTKVKADLGTLVPHIKHCEDATFGIKLVNKIA</sequence>
<dbReference type="FunFam" id="3.40.50.11340:FF:000005">
    <property type="entry name" value="Galactoside 2-alpha-L-fucosyltransferase"/>
    <property type="match status" value="1"/>
</dbReference>
<dbReference type="GO" id="GO:0009969">
    <property type="term" value="P:xyloglucan biosynthetic process"/>
    <property type="evidence" value="ECO:0007669"/>
    <property type="project" value="TreeGrafter"/>
</dbReference>
<gene>
    <name evidence="8" type="ORF">K2173_024756</name>
</gene>
<dbReference type="PANTHER" id="PTHR31889">
    <property type="entry name" value="FUCOSYLTRANSFERASE 2-RELATED"/>
    <property type="match status" value="1"/>
</dbReference>
<comment type="caution">
    <text evidence="8">The sequence shown here is derived from an EMBL/GenBank/DDBJ whole genome shotgun (WGS) entry which is preliminary data.</text>
</comment>
<comment type="subcellular location">
    <subcellularLocation>
        <location evidence="7">Golgi apparatus</location>
        <location evidence="7">Golgi stack membrane</location>
        <topology evidence="7">Single-pass type II membrane protein</topology>
    </subcellularLocation>
</comment>
<comment type="function">
    <text evidence="7">May be involved in cell wall biosynthesis.</text>
</comment>
<keyword evidence="2 7" id="KW-0328">Glycosyltransferase</keyword>
<dbReference type="GO" id="GO:0008107">
    <property type="term" value="F:galactoside 2-alpha-L-fucosyltransferase activity"/>
    <property type="evidence" value="ECO:0007669"/>
    <property type="project" value="InterPro"/>
</dbReference>
<evidence type="ECO:0000313" key="8">
    <source>
        <dbReference type="EMBL" id="KAJ8756209.1"/>
    </source>
</evidence>
<proteinExistence type="inferred from homology"/>
<dbReference type="EC" id="2.4.1.-" evidence="7"/>
<evidence type="ECO:0000256" key="5">
    <source>
        <dbReference type="ARBA" id="ARBA00023180"/>
    </source>
</evidence>
<evidence type="ECO:0000256" key="4">
    <source>
        <dbReference type="ARBA" id="ARBA00023034"/>
    </source>
</evidence>
<dbReference type="InterPro" id="IPR004938">
    <property type="entry name" value="XG_FTase"/>
</dbReference>
<dbReference type="Pfam" id="PF03254">
    <property type="entry name" value="XG_FTase"/>
    <property type="match status" value="1"/>
</dbReference>
<evidence type="ECO:0000256" key="3">
    <source>
        <dbReference type="ARBA" id="ARBA00022679"/>
    </source>
</evidence>
<keyword evidence="5" id="KW-0325">Glycoprotein</keyword>
<accession>A0AAV8SWI7</accession>
<organism evidence="8 9">
    <name type="scientific">Erythroxylum novogranatense</name>
    <dbReference type="NCBI Taxonomy" id="1862640"/>
    <lineage>
        <taxon>Eukaryota</taxon>
        <taxon>Viridiplantae</taxon>
        <taxon>Streptophyta</taxon>
        <taxon>Embryophyta</taxon>
        <taxon>Tracheophyta</taxon>
        <taxon>Spermatophyta</taxon>
        <taxon>Magnoliopsida</taxon>
        <taxon>eudicotyledons</taxon>
        <taxon>Gunneridae</taxon>
        <taxon>Pentapetalae</taxon>
        <taxon>rosids</taxon>
        <taxon>fabids</taxon>
        <taxon>Malpighiales</taxon>
        <taxon>Erythroxylaceae</taxon>
        <taxon>Erythroxylum</taxon>
    </lineage>
</organism>
<reference evidence="8 9" key="1">
    <citation type="submission" date="2021-09" db="EMBL/GenBank/DDBJ databases">
        <title>Genomic insights and catalytic innovation underlie evolution of tropane alkaloids biosynthesis.</title>
        <authorList>
            <person name="Wang Y.-J."/>
            <person name="Tian T."/>
            <person name="Huang J.-P."/>
            <person name="Huang S.-X."/>
        </authorList>
    </citation>
    <scope>NUCLEOTIDE SEQUENCE [LARGE SCALE GENOMIC DNA]</scope>
    <source>
        <strain evidence="8">KIB-2018</strain>
        <tissue evidence="8">Leaf</tissue>
    </source>
</reference>
<protein>
    <recommendedName>
        <fullName evidence="7">Fucosyltransferase</fullName>
        <ecNumber evidence="7">2.4.1.-</ecNumber>
    </recommendedName>
</protein>
<keyword evidence="9" id="KW-1185">Reference proteome</keyword>
<dbReference type="GO" id="GO:0071555">
    <property type="term" value="P:cell wall organization"/>
    <property type="evidence" value="ECO:0007669"/>
    <property type="project" value="UniProtKB-UniRule"/>
</dbReference>
<dbReference type="GO" id="GO:0042546">
    <property type="term" value="P:cell wall biogenesis"/>
    <property type="evidence" value="ECO:0007669"/>
    <property type="project" value="InterPro"/>
</dbReference>
<keyword evidence="4 7" id="KW-0333">Golgi apparatus</keyword>
<keyword evidence="3 7" id="KW-0808">Transferase</keyword>
<name>A0AAV8SWI7_9ROSI</name>
<evidence type="ECO:0000256" key="6">
    <source>
        <dbReference type="ARBA" id="ARBA00023316"/>
    </source>
</evidence>
<evidence type="ECO:0000256" key="2">
    <source>
        <dbReference type="ARBA" id="ARBA00022676"/>
    </source>
</evidence>
<dbReference type="Proteomes" id="UP001159364">
    <property type="component" value="Linkage Group LG09"/>
</dbReference>
<dbReference type="Gene3D" id="3.40.50.11340">
    <property type="match status" value="1"/>
</dbReference>
<evidence type="ECO:0000256" key="1">
    <source>
        <dbReference type="ARBA" id="ARBA00010481"/>
    </source>
</evidence>
<dbReference type="GO" id="GO:0032580">
    <property type="term" value="C:Golgi cisterna membrane"/>
    <property type="evidence" value="ECO:0007669"/>
    <property type="project" value="UniProtKB-SubCell"/>
</dbReference>
<dbReference type="AlphaFoldDB" id="A0AAV8SWI7"/>
<evidence type="ECO:0000313" key="9">
    <source>
        <dbReference type="Proteomes" id="UP001159364"/>
    </source>
</evidence>
<comment type="similarity">
    <text evidence="1 7">Belongs to the glycosyltransferase 37 family.</text>
</comment>
<keyword evidence="6 7" id="KW-0961">Cell wall biogenesis/degradation</keyword>
<evidence type="ECO:0000256" key="7">
    <source>
        <dbReference type="RuleBase" id="RU367004"/>
    </source>
</evidence>